<reference evidence="1 2" key="1">
    <citation type="submission" date="2020-10" db="EMBL/GenBank/DDBJ databases">
        <title>Connecting structure to function with the recovery of over 1000 high-quality activated sludge metagenome-assembled genomes encoding full-length rRNA genes using long-read sequencing.</title>
        <authorList>
            <person name="Singleton C.M."/>
            <person name="Petriglieri F."/>
            <person name="Kristensen J.M."/>
            <person name="Kirkegaard R.H."/>
            <person name="Michaelsen T.Y."/>
            <person name="Andersen M.H."/>
            <person name="Karst S.M."/>
            <person name="Dueholm M.S."/>
            <person name="Nielsen P.H."/>
            <person name="Albertsen M."/>
        </authorList>
    </citation>
    <scope>NUCLEOTIDE SEQUENCE [LARGE SCALE GENOMIC DNA]</scope>
    <source>
        <strain evidence="1">EsbW_18-Q3-R4-48_BATAC.285</strain>
    </source>
</reference>
<sequence length="87" mass="9659">MRITWLEDRLEIQSPGGLYGEASPANFPQQTSYRNPVVAEALKALGYVNRYGRGVLRAQDALEKNGSAPAEFQFDAGYVLATIRRRA</sequence>
<organism evidence="1 2">
    <name type="scientific">Candidatus Accumulibacter proximus</name>
    <dbReference type="NCBI Taxonomy" id="2954385"/>
    <lineage>
        <taxon>Bacteria</taxon>
        <taxon>Pseudomonadati</taxon>
        <taxon>Pseudomonadota</taxon>
        <taxon>Betaproteobacteria</taxon>
        <taxon>Candidatus Accumulibacter</taxon>
    </lineage>
</organism>
<evidence type="ECO:0008006" key="3">
    <source>
        <dbReference type="Google" id="ProtNLM"/>
    </source>
</evidence>
<dbReference type="PANTHER" id="PTHR30595">
    <property type="entry name" value="GLPR-RELATED TRANSCRIPTIONAL REPRESSOR"/>
    <property type="match status" value="1"/>
</dbReference>
<dbReference type="InterPro" id="IPR038475">
    <property type="entry name" value="RecG_C_sf"/>
</dbReference>
<dbReference type="PANTHER" id="PTHR30595:SF6">
    <property type="entry name" value="SCHLAFEN ALBA-2 DOMAIN-CONTAINING PROTEIN"/>
    <property type="match status" value="1"/>
</dbReference>
<evidence type="ECO:0000313" key="1">
    <source>
        <dbReference type="EMBL" id="MBK7674919.1"/>
    </source>
</evidence>
<gene>
    <name evidence="1" type="ORF">IPJ27_09235</name>
</gene>
<dbReference type="Proteomes" id="UP000697998">
    <property type="component" value="Unassembled WGS sequence"/>
</dbReference>
<evidence type="ECO:0000313" key="2">
    <source>
        <dbReference type="Proteomes" id="UP000697998"/>
    </source>
</evidence>
<accession>A0A935UGQ1</accession>
<comment type="caution">
    <text evidence="1">The sequence shown here is derived from an EMBL/GenBank/DDBJ whole genome shotgun (WGS) entry which is preliminary data.</text>
</comment>
<name>A0A935UGQ1_9PROT</name>
<dbReference type="Pfam" id="PF13749">
    <property type="entry name" value="HATPase_c_4"/>
    <property type="match status" value="1"/>
</dbReference>
<proteinExistence type="predicted"/>
<dbReference type="AlphaFoldDB" id="A0A935UGQ1"/>
<dbReference type="Gene3D" id="3.30.565.60">
    <property type="match status" value="1"/>
</dbReference>
<dbReference type="EMBL" id="JADJMH010000006">
    <property type="protein sequence ID" value="MBK7674919.1"/>
    <property type="molecule type" value="Genomic_DNA"/>
</dbReference>
<protein>
    <recommendedName>
        <fullName evidence="3">ATP-dependent DNA helicase RecG C-terminal domain-containing protein</fullName>
    </recommendedName>
</protein>